<evidence type="ECO:0000313" key="1">
    <source>
        <dbReference type="EMBL" id="TWT72325.1"/>
    </source>
</evidence>
<evidence type="ECO:0000313" key="2">
    <source>
        <dbReference type="Proteomes" id="UP000317238"/>
    </source>
</evidence>
<protein>
    <submittedName>
        <fullName evidence="1">Uncharacterized protein</fullName>
    </submittedName>
</protein>
<sequence length="58" mass="5966">MGRIVASELKTLAAGEPATLAVGATKTTLVIGYPTLLATMKKPVRRVSVNDAIAVVNS</sequence>
<reference evidence="1 2" key="1">
    <citation type="submission" date="2019-02" db="EMBL/GenBank/DDBJ databases">
        <title>Deep-cultivation of Planctomycetes and their phenomic and genomic characterization uncovers novel biology.</title>
        <authorList>
            <person name="Wiegand S."/>
            <person name="Jogler M."/>
            <person name="Boedeker C."/>
            <person name="Pinto D."/>
            <person name="Vollmers J."/>
            <person name="Rivas-Marin E."/>
            <person name="Kohn T."/>
            <person name="Peeters S.H."/>
            <person name="Heuer A."/>
            <person name="Rast P."/>
            <person name="Oberbeckmann S."/>
            <person name="Bunk B."/>
            <person name="Jeske O."/>
            <person name="Meyerdierks A."/>
            <person name="Storesund J.E."/>
            <person name="Kallscheuer N."/>
            <person name="Luecker S."/>
            <person name="Lage O.M."/>
            <person name="Pohl T."/>
            <person name="Merkel B.J."/>
            <person name="Hornburger P."/>
            <person name="Mueller R.-W."/>
            <person name="Bruemmer F."/>
            <person name="Labrenz M."/>
            <person name="Spormann A.M."/>
            <person name="Op Den Camp H."/>
            <person name="Overmann J."/>
            <person name="Amann R."/>
            <person name="Jetten M.S.M."/>
            <person name="Mascher T."/>
            <person name="Medema M.H."/>
            <person name="Devos D.P."/>
            <person name="Kaster A.-K."/>
            <person name="Ovreas L."/>
            <person name="Rohde M."/>
            <person name="Galperin M.Y."/>
            <person name="Jogler C."/>
        </authorList>
    </citation>
    <scope>NUCLEOTIDE SEQUENCE [LARGE SCALE GENOMIC DNA]</scope>
    <source>
        <strain evidence="1 2">Pan14r</strain>
    </source>
</reference>
<dbReference type="EMBL" id="SJPL01000001">
    <property type="protein sequence ID" value="TWT72325.1"/>
    <property type="molecule type" value="Genomic_DNA"/>
</dbReference>
<name>A0A5C5YDE2_9PLAN</name>
<keyword evidence="2" id="KW-1185">Reference proteome</keyword>
<organism evidence="1 2">
    <name type="scientific">Crateriforma conspicua</name>
    <dbReference type="NCBI Taxonomy" id="2527996"/>
    <lineage>
        <taxon>Bacteria</taxon>
        <taxon>Pseudomonadati</taxon>
        <taxon>Planctomycetota</taxon>
        <taxon>Planctomycetia</taxon>
        <taxon>Planctomycetales</taxon>
        <taxon>Planctomycetaceae</taxon>
        <taxon>Crateriforma</taxon>
    </lineage>
</organism>
<gene>
    <name evidence="1" type="ORF">Pan14r_46450</name>
</gene>
<proteinExistence type="predicted"/>
<comment type="caution">
    <text evidence="1">The sequence shown here is derived from an EMBL/GenBank/DDBJ whole genome shotgun (WGS) entry which is preliminary data.</text>
</comment>
<dbReference type="AlphaFoldDB" id="A0A5C5YDE2"/>
<dbReference type="Proteomes" id="UP000317238">
    <property type="component" value="Unassembled WGS sequence"/>
</dbReference>
<accession>A0A5C5YDE2</accession>